<feature type="region of interest" description="Disordered" evidence="5">
    <location>
        <begin position="1"/>
        <end position="21"/>
    </location>
</feature>
<evidence type="ECO:0000256" key="1">
    <source>
        <dbReference type="ARBA" id="ARBA00023015"/>
    </source>
</evidence>
<evidence type="ECO:0000256" key="3">
    <source>
        <dbReference type="ARBA" id="ARBA00023163"/>
    </source>
</evidence>
<evidence type="ECO:0000256" key="4">
    <source>
        <dbReference type="PROSITE-ProRule" id="PRU00335"/>
    </source>
</evidence>
<keyword evidence="2 4" id="KW-0238">DNA-binding</keyword>
<accession>A0A1X6ZI23</accession>
<evidence type="ECO:0000313" key="7">
    <source>
        <dbReference type="EMBL" id="SLN52131.1"/>
    </source>
</evidence>
<sequence length="222" mass="24095">MSPENTNKKQRQRAPQKRAVESRQKILDAAERVFAQGGFDGAKVRDIAAEAGVPVGLVHHHGGGKEALFKEVLRRRAEILSALRIEALDVARAGGPVTLDQVLRAFNTPYFEQVHNGGPQWLAYARLVAIISADEKLTEISAALFDPTAKVFIQELQHLYPKAPTAAVAECFVYMVSCMLALVTSRFRIASLSGGSESGEMDGLLTFCRAGFEARLAEASNA</sequence>
<dbReference type="SUPFAM" id="SSF48498">
    <property type="entry name" value="Tetracyclin repressor-like, C-terminal domain"/>
    <property type="match status" value="1"/>
</dbReference>
<evidence type="ECO:0000256" key="2">
    <source>
        <dbReference type="ARBA" id="ARBA00023125"/>
    </source>
</evidence>
<dbReference type="InterPro" id="IPR001647">
    <property type="entry name" value="HTH_TetR"/>
</dbReference>
<name>A0A1X6ZI23_9RHOB</name>
<organism evidence="7 8">
    <name type="scientific">Pseudooceanicola marinus</name>
    <dbReference type="NCBI Taxonomy" id="396013"/>
    <lineage>
        <taxon>Bacteria</taxon>
        <taxon>Pseudomonadati</taxon>
        <taxon>Pseudomonadota</taxon>
        <taxon>Alphaproteobacteria</taxon>
        <taxon>Rhodobacterales</taxon>
        <taxon>Paracoccaceae</taxon>
        <taxon>Pseudooceanicola</taxon>
    </lineage>
</organism>
<protein>
    <submittedName>
        <fullName evidence="7">HTH-type transcriptional repressor AcnR</fullName>
    </submittedName>
</protein>
<keyword evidence="3" id="KW-0804">Transcription</keyword>
<dbReference type="OrthoDB" id="2356263at2"/>
<keyword evidence="1" id="KW-0805">Transcription regulation</keyword>
<dbReference type="InterPro" id="IPR041586">
    <property type="entry name" value="PsrA_TetR_C"/>
</dbReference>
<gene>
    <name evidence="7" type="primary">acnR</name>
    <name evidence="7" type="ORF">PSM7751_02511</name>
</gene>
<feature type="DNA-binding region" description="H-T-H motif" evidence="4">
    <location>
        <begin position="43"/>
        <end position="62"/>
    </location>
</feature>
<dbReference type="PANTHER" id="PTHR30055:SF234">
    <property type="entry name" value="HTH-TYPE TRANSCRIPTIONAL REGULATOR BETI"/>
    <property type="match status" value="1"/>
</dbReference>
<feature type="domain" description="HTH tetR-type" evidence="6">
    <location>
        <begin position="20"/>
        <end position="80"/>
    </location>
</feature>
<dbReference type="Gene3D" id="1.10.357.10">
    <property type="entry name" value="Tetracycline Repressor, domain 2"/>
    <property type="match status" value="1"/>
</dbReference>
<dbReference type="Pfam" id="PF00440">
    <property type="entry name" value="TetR_N"/>
    <property type="match status" value="1"/>
</dbReference>
<dbReference type="Pfam" id="PF17939">
    <property type="entry name" value="TetR_C_30"/>
    <property type="match status" value="1"/>
</dbReference>
<dbReference type="GO" id="GO:0000976">
    <property type="term" value="F:transcription cis-regulatory region binding"/>
    <property type="evidence" value="ECO:0007669"/>
    <property type="project" value="TreeGrafter"/>
</dbReference>
<dbReference type="SUPFAM" id="SSF46689">
    <property type="entry name" value="Homeodomain-like"/>
    <property type="match status" value="1"/>
</dbReference>
<dbReference type="PANTHER" id="PTHR30055">
    <property type="entry name" value="HTH-TYPE TRANSCRIPTIONAL REGULATOR RUTR"/>
    <property type="match status" value="1"/>
</dbReference>
<proteinExistence type="predicted"/>
<reference evidence="7 8" key="1">
    <citation type="submission" date="2017-03" db="EMBL/GenBank/DDBJ databases">
        <authorList>
            <person name="Afonso C.L."/>
            <person name="Miller P.J."/>
            <person name="Scott M.A."/>
            <person name="Spackman E."/>
            <person name="Goraichik I."/>
            <person name="Dimitrov K.M."/>
            <person name="Suarez D.L."/>
            <person name="Swayne D.E."/>
        </authorList>
    </citation>
    <scope>NUCLEOTIDE SEQUENCE [LARGE SCALE GENOMIC DNA]</scope>
    <source>
        <strain evidence="7 8">CECT 7751</strain>
    </source>
</reference>
<dbReference type="PRINTS" id="PR00455">
    <property type="entry name" value="HTHTETR"/>
</dbReference>
<dbReference type="InterPro" id="IPR050109">
    <property type="entry name" value="HTH-type_TetR-like_transc_reg"/>
</dbReference>
<evidence type="ECO:0000313" key="8">
    <source>
        <dbReference type="Proteomes" id="UP000193963"/>
    </source>
</evidence>
<dbReference type="InterPro" id="IPR009057">
    <property type="entry name" value="Homeodomain-like_sf"/>
</dbReference>
<keyword evidence="8" id="KW-1185">Reference proteome</keyword>
<dbReference type="PROSITE" id="PS50977">
    <property type="entry name" value="HTH_TETR_2"/>
    <property type="match status" value="1"/>
</dbReference>
<evidence type="ECO:0000256" key="5">
    <source>
        <dbReference type="SAM" id="MobiDB-lite"/>
    </source>
</evidence>
<dbReference type="AlphaFoldDB" id="A0A1X6ZI23"/>
<dbReference type="EMBL" id="FWFN01000005">
    <property type="protein sequence ID" value="SLN52131.1"/>
    <property type="molecule type" value="Genomic_DNA"/>
</dbReference>
<dbReference type="Proteomes" id="UP000193963">
    <property type="component" value="Unassembled WGS sequence"/>
</dbReference>
<dbReference type="GO" id="GO:0003700">
    <property type="term" value="F:DNA-binding transcription factor activity"/>
    <property type="evidence" value="ECO:0007669"/>
    <property type="project" value="TreeGrafter"/>
</dbReference>
<evidence type="ECO:0000259" key="6">
    <source>
        <dbReference type="PROSITE" id="PS50977"/>
    </source>
</evidence>
<dbReference type="InterPro" id="IPR036271">
    <property type="entry name" value="Tet_transcr_reg_TetR-rel_C_sf"/>
</dbReference>